<keyword evidence="3" id="KW-1185">Reference proteome</keyword>
<evidence type="ECO:0000256" key="1">
    <source>
        <dbReference type="SAM" id="MobiDB-lite"/>
    </source>
</evidence>
<dbReference type="InterPro" id="IPR012677">
    <property type="entry name" value="Nucleotide-bd_a/b_plait_sf"/>
</dbReference>
<evidence type="ECO:0000313" key="3">
    <source>
        <dbReference type="Proteomes" id="UP001162483"/>
    </source>
</evidence>
<reference evidence="2" key="1">
    <citation type="submission" date="2023-05" db="EMBL/GenBank/DDBJ databases">
        <authorList>
            <person name="Stuckert A."/>
        </authorList>
    </citation>
    <scope>NUCLEOTIDE SEQUENCE</scope>
</reference>
<dbReference type="PANTHER" id="PTHR15608:SF0">
    <property type="entry name" value="HIV TAT-SPECIFIC FACTOR 1"/>
    <property type="match status" value="1"/>
</dbReference>
<comment type="caution">
    <text evidence="2">The sequence shown here is derived from an EMBL/GenBank/DDBJ whole genome shotgun (WGS) entry which is preliminary data.</text>
</comment>
<protein>
    <submittedName>
        <fullName evidence="2">Uncharacterized protein</fullName>
    </submittedName>
</protein>
<feature type="region of interest" description="Disordered" evidence="1">
    <location>
        <begin position="16"/>
        <end position="41"/>
    </location>
</feature>
<organism evidence="2 3">
    <name type="scientific">Staurois parvus</name>
    <dbReference type="NCBI Taxonomy" id="386267"/>
    <lineage>
        <taxon>Eukaryota</taxon>
        <taxon>Metazoa</taxon>
        <taxon>Chordata</taxon>
        <taxon>Craniata</taxon>
        <taxon>Vertebrata</taxon>
        <taxon>Euteleostomi</taxon>
        <taxon>Amphibia</taxon>
        <taxon>Batrachia</taxon>
        <taxon>Anura</taxon>
        <taxon>Neobatrachia</taxon>
        <taxon>Ranoidea</taxon>
        <taxon>Ranidae</taxon>
        <taxon>Staurois</taxon>
    </lineage>
</organism>
<feature type="compositionally biased region" description="Basic and acidic residues" evidence="1">
    <location>
        <begin position="69"/>
        <end position="118"/>
    </location>
</feature>
<dbReference type="SUPFAM" id="SSF54928">
    <property type="entry name" value="RNA-binding domain, RBD"/>
    <property type="match status" value="1"/>
</dbReference>
<evidence type="ECO:0000313" key="2">
    <source>
        <dbReference type="EMBL" id="CAI9579551.1"/>
    </source>
</evidence>
<dbReference type="Proteomes" id="UP001162483">
    <property type="component" value="Unassembled WGS sequence"/>
</dbReference>
<dbReference type="Gene3D" id="3.30.70.330">
    <property type="match status" value="1"/>
</dbReference>
<accession>A0ABN9E3T9</accession>
<proteinExistence type="predicted"/>
<dbReference type="InterPro" id="IPR035979">
    <property type="entry name" value="RBD_domain_sf"/>
</dbReference>
<sequence length="180" mass="20980">MDSNEAFYEQLRLQELYGNRDRGDGQDPYTFKDPTDGTEYEWDHDKKAWFPKISDDFLAMYQASYGFSEDNKDGSTPERPHASPASKEVKNKEKAKEEPKPEPEQAEPKGKGEKRKADPGWFNVEDERNTNVYVTGLPLDMTYDEFIETMSKCGIIMRDPQTEECKIKLYKDKDGWEPER</sequence>
<feature type="region of interest" description="Disordered" evidence="1">
    <location>
        <begin position="67"/>
        <end position="125"/>
    </location>
</feature>
<gene>
    <name evidence="2" type="ORF">SPARVUS_LOCUS9106008</name>
</gene>
<dbReference type="PANTHER" id="PTHR15608">
    <property type="entry name" value="SPLICING FACTOR U2AF-ASSOCIATED PROTEIN 2"/>
    <property type="match status" value="1"/>
</dbReference>
<dbReference type="InterPro" id="IPR034393">
    <property type="entry name" value="TatSF1-like"/>
</dbReference>
<name>A0ABN9E3T9_9NEOB</name>
<dbReference type="EMBL" id="CATNWA010015103">
    <property type="protein sequence ID" value="CAI9579551.1"/>
    <property type="molecule type" value="Genomic_DNA"/>
</dbReference>